<dbReference type="EMBL" id="FNND01000006">
    <property type="protein sequence ID" value="SDX00644.1"/>
    <property type="molecule type" value="Genomic_DNA"/>
</dbReference>
<sequence>MFNFNISQIANSFSIFSFNYSAKKEIISPEIELTQKNDEKEIMPIKKREYKNILEISKIKLIENYNEDIYIYFFIQKESSNHSFWNLILPLVKGLNTNRLLQYRLGNFCLQGGGGLLATKNIFYSANKLREKGYKVYSNAKVIDNNLLDDFLYLDTELTLNSLDEKSELLYHYCKTDPFEGIFNQYKNLVKDNSFDDMICNF</sequence>
<dbReference type="AlphaFoldDB" id="A0A1H2Y7L0"/>
<dbReference type="RefSeq" id="WP_016419261.1">
    <property type="nucleotide sequence ID" value="NZ_FNND01000006.1"/>
</dbReference>
<comment type="caution">
    <text evidence="1">The sequence shown here is derived from an EMBL/GenBank/DDBJ whole genome shotgun (WGS) entry which is preliminary data.</text>
</comment>
<proteinExistence type="predicted"/>
<dbReference type="GeneID" id="85018207"/>
<reference evidence="1 2" key="1">
    <citation type="submission" date="2016-10" db="EMBL/GenBank/DDBJ databases">
        <authorList>
            <person name="Varghese N."/>
            <person name="Submissions S."/>
        </authorList>
    </citation>
    <scope>NUCLEOTIDE SEQUENCE [LARGE SCALE GENOMIC DNA]</scope>
    <source>
        <strain evidence="1 2">DSM 11449</strain>
    </source>
</reference>
<evidence type="ECO:0000313" key="1">
    <source>
        <dbReference type="EMBL" id="SDX00644.1"/>
    </source>
</evidence>
<name>A0A1H2Y7L0_9FLAO</name>
<gene>
    <name evidence="1" type="ORF">SAMN05444420_106123</name>
</gene>
<keyword evidence="2" id="KW-1185">Reference proteome</keyword>
<organism evidence="1 2">
    <name type="scientific">Capnocytophaga granulosa</name>
    <dbReference type="NCBI Taxonomy" id="45242"/>
    <lineage>
        <taxon>Bacteria</taxon>
        <taxon>Pseudomonadati</taxon>
        <taxon>Bacteroidota</taxon>
        <taxon>Flavobacteriia</taxon>
        <taxon>Flavobacteriales</taxon>
        <taxon>Flavobacteriaceae</taxon>
        <taxon>Capnocytophaga</taxon>
    </lineage>
</organism>
<evidence type="ECO:0000313" key="2">
    <source>
        <dbReference type="Proteomes" id="UP000182771"/>
    </source>
</evidence>
<dbReference type="Proteomes" id="UP000182771">
    <property type="component" value="Unassembled WGS sequence"/>
</dbReference>
<accession>A0A1H2Y7L0</accession>
<protein>
    <submittedName>
        <fullName evidence="1">Uncharacterized protein</fullName>
    </submittedName>
</protein>